<dbReference type="GO" id="GO:0005975">
    <property type="term" value="P:carbohydrate metabolic process"/>
    <property type="evidence" value="ECO:0007669"/>
    <property type="project" value="InterPro"/>
</dbReference>
<organism evidence="4">
    <name type="scientific">uncultured Flavobacterium sp</name>
    <dbReference type="NCBI Taxonomy" id="165435"/>
    <lineage>
        <taxon>Bacteria</taxon>
        <taxon>Pseudomonadati</taxon>
        <taxon>Bacteroidota</taxon>
        <taxon>Flavobacteriia</taxon>
        <taxon>Flavobacteriales</taxon>
        <taxon>Flavobacteriaceae</taxon>
        <taxon>Flavobacterium</taxon>
        <taxon>environmental samples</taxon>
    </lineage>
</organism>
<dbReference type="Pfam" id="PF00704">
    <property type="entry name" value="Glyco_hydro_18"/>
    <property type="match status" value="1"/>
</dbReference>
<dbReference type="InterPro" id="IPR050314">
    <property type="entry name" value="Glycosyl_Hydrlase_18"/>
</dbReference>
<proteinExistence type="predicted"/>
<dbReference type="InterPro" id="IPR001223">
    <property type="entry name" value="Glyco_hydro18_cat"/>
</dbReference>
<accession>A0A060CB07</accession>
<evidence type="ECO:0000259" key="3">
    <source>
        <dbReference type="PROSITE" id="PS51910"/>
    </source>
</evidence>
<evidence type="ECO:0000313" key="4">
    <source>
        <dbReference type="EMBL" id="AIA90225.1"/>
    </source>
</evidence>
<dbReference type="Gene3D" id="3.20.20.80">
    <property type="entry name" value="Glycosidases"/>
    <property type="match status" value="1"/>
</dbReference>
<dbReference type="InterPro" id="IPR017853">
    <property type="entry name" value="GH"/>
</dbReference>
<dbReference type="AlphaFoldDB" id="A0A060CB07"/>
<feature type="non-terminal residue" evidence="4">
    <location>
        <position position="1"/>
    </location>
</feature>
<protein>
    <recommendedName>
        <fullName evidence="2">chitinase</fullName>
        <ecNumber evidence="2">3.2.1.14</ecNumber>
    </recommendedName>
</protein>
<dbReference type="SUPFAM" id="SSF51445">
    <property type="entry name" value="(Trans)glycosidases"/>
    <property type="match status" value="1"/>
</dbReference>
<dbReference type="PANTHER" id="PTHR11177:SF317">
    <property type="entry name" value="CHITINASE 12-RELATED"/>
    <property type="match status" value="1"/>
</dbReference>
<evidence type="ECO:0000256" key="1">
    <source>
        <dbReference type="ARBA" id="ARBA00000822"/>
    </source>
</evidence>
<evidence type="ECO:0000256" key="2">
    <source>
        <dbReference type="ARBA" id="ARBA00012729"/>
    </source>
</evidence>
<dbReference type="EC" id="3.2.1.14" evidence="2"/>
<name>A0A060CB07_9FLAO</name>
<dbReference type="PROSITE" id="PS51910">
    <property type="entry name" value="GH18_2"/>
    <property type="match status" value="1"/>
</dbReference>
<feature type="non-terminal residue" evidence="4">
    <location>
        <position position="154"/>
    </location>
</feature>
<feature type="domain" description="GH18" evidence="3">
    <location>
        <begin position="1"/>
        <end position="154"/>
    </location>
</feature>
<dbReference type="PANTHER" id="PTHR11177">
    <property type="entry name" value="CHITINASE"/>
    <property type="match status" value="1"/>
</dbReference>
<dbReference type="EMBL" id="KF122926">
    <property type="protein sequence ID" value="AIA90225.1"/>
    <property type="molecule type" value="Genomic_DNA"/>
</dbReference>
<comment type="catalytic activity">
    <reaction evidence="1">
        <text>Random endo-hydrolysis of N-acetyl-beta-D-glucosaminide (1-&gt;4)-beta-linkages in chitin and chitodextrins.</text>
        <dbReference type="EC" id="3.2.1.14"/>
    </reaction>
</comment>
<dbReference type="GO" id="GO:0008843">
    <property type="term" value="F:endochitinase activity"/>
    <property type="evidence" value="ECO:0007669"/>
    <property type="project" value="UniProtKB-EC"/>
</dbReference>
<sequence>NISVRTVIDLDWEYPAIEGFQDILSAFGQQNFTALIQQLRSALGAQYQISFASGGFQQYLDSSVEWKKIMPLVNNVNIMSYDLVNGYSKVTGHHTPLFSSRPKEESLDNAVQYLLRLGIPPQKIIMGSAFLHQNLGKMSPRKTMVCIILVSIRT</sequence>
<reference evidence="4" key="1">
    <citation type="journal article" date="2013" name="Environ. Microbiol.">
        <title>Seasonally variable intestinal metagenomes of the red palm weevil (Rhynchophorus ferrugineus).</title>
        <authorList>
            <person name="Jia S."/>
            <person name="Zhang X."/>
            <person name="Zhang G."/>
            <person name="Yin A."/>
            <person name="Zhang S."/>
            <person name="Li F."/>
            <person name="Wang L."/>
            <person name="Zhao D."/>
            <person name="Yun Q."/>
            <person name="Tala"/>
            <person name="Wang J."/>
            <person name="Sun G."/>
            <person name="Baabdullah M."/>
            <person name="Yu X."/>
            <person name="Hu S."/>
            <person name="Al-Mssallem I.S."/>
            <person name="Yu J."/>
        </authorList>
    </citation>
    <scope>NUCLEOTIDE SEQUENCE</scope>
</reference>